<dbReference type="SUPFAM" id="SSF50630">
    <property type="entry name" value="Acid proteases"/>
    <property type="match status" value="1"/>
</dbReference>
<dbReference type="Proteomes" id="UP000230002">
    <property type="component" value="Unassembled WGS sequence"/>
</dbReference>
<evidence type="ECO:0000313" key="2">
    <source>
        <dbReference type="EMBL" id="PIL33162.1"/>
    </source>
</evidence>
<proteinExistence type="predicted"/>
<feature type="region of interest" description="Disordered" evidence="1">
    <location>
        <begin position="46"/>
        <end position="68"/>
    </location>
</feature>
<feature type="compositionally biased region" description="Low complexity" evidence="1">
    <location>
        <begin position="56"/>
        <end position="65"/>
    </location>
</feature>
<evidence type="ECO:0000256" key="1">
    <source>
        <dbReference type="SAM" id="MobiDB-lite"/>
    </source>
</evidence>
<organism evidence="2 3">
    <name type="scientific">Ganoderma sinense ZZ0214-1</name>
    <dbReference type="NCBI Taxonomy" id="1077348"/>
    <lineage>
        <taxon>Eukaryota</taxon>
        <taxon>Fungi</taxon>
        <taxon>Dikarya</taxon>
        <taxon>Basidiomycota</taxon>
        <taxon>Agaricomycotina</taxon>
        <taxon>Agaricomycetes</taxon>
        <taxon>Polyporales</taxon>
        <taxon>Polyporaceae</taxon>
        <taxon>Ganoderma</taxon>
    </lineage>
</organism>
<gene>
    <name evidence="2" type="ORF">GSI_04612</name>
</gene>
<evidence type="ECO:0000313" key="3">
    <source>
        <dbReference type="Proteomes" id="UP000230002"/>
    </source>
</evidence>
<reference evidence="2 3" key="1">
    <citation type="journal article" date="2015" name="Sci. Rep.">
        <title>Chromosome-level genome map provides insights into diverse defense mechanisms in the medicinal fungus Ganoderma sinense.</title>
        <authorList>
            <person name="Zhu Y."/>
            <person name="Xu J."/>
            <person name="Sun C."/>
            <person name="Zhou S."/>
            <person name="Xu H."/>
            <person name="Nelson D.R."/>
            <person name="Qian J."/>
            <person name="Song J."/>
            <person name="Luo H."/>
            <person name="Xiang L."/>
            <person name="Li Y."/>
            <person name="Xu Z."/>
            <person name="Ji A."/>
            <person name="Wang L."/>
            <person name="Lu S."/>
            <person name="Hayward A."/>
            <person name="Sun W."/>
            <person name="Li X."/>
            <person name="Schwartz D.C."/>
            <person name="Wang Y."/>
            <person name="Chen S."/>
        </authorList>
    </citation>
    <scope>NUCLEOTIDE SEQUENCE [LARGE SCALE GENOMIC DNA]</scope>
    <source>
        <strain evidence="2 3">ZZ0214-1</strain>
    </source>
</reference>
<protein>
    <submittedName>
        <fullName evidence="2">Uncharacterized protein</fullName>
    </submittedName>
</protein>
<dbReference type="InterPro" id="IPR021109">
    <property type="entry name" value="Peptidase_aspartic_dom_sf"/>
</dbReference>
<dbReference type="EMBL" id="AYKW01000008">
    <property type="protein sequence ID" value="PIL33162.1"/>
    <property type="molecule type" value="Genomic_DNA"/>
</dbReference>
<keyword evidence="3" id="KW-1185">Reference proteome</keyword>
<sequence>MAPRDSRQAPAARKLFQWSSPEEWKAGIGGRTGAWAVEQPQCDSPHLENWVDPDASTSGPESSCSGCGGVQGKYNIAKSSTTTKKSGDFKIMYADGSGATV</sequence>
<name>A0A2G8SHC0_9APHY</name>
<accession>A0A2G8SHC0</accession>
<dbReference type="AlphaFoldDB" id="A0A2G8SHC0"/>
<comment type="caution">
    <text evidence="2">The sequence shown here is derived from an EMBL/GenBank/DDBJ whole genome shotgun (WGS) entry which is preliminary data.</text>
</comment>